<evidence type="ECO:0000313" key="3">
    <source>
        <dbReference type="Proteomes" id="UP000317863"/>
    </source>
</evidence>
<reference evidence="2 3" key="1">
    <citation type="submission" date="2019-02" db="EMBL/GenBank/DDBJ databases">
        <title>Peptostreptococcaceae bacterium ZHW00191 nov., a new bacterium isolated from the human gut.</title>
        <authorList>
            <person name="Zhou H.-W."/>
            <person name="Chen X.-J."/>
        </authorList>
    </citation>
    <scope>NUCLEOTIDE SEQUENCE [LARGE SCALE GENOMIC DNA]</scope>
    <source>
        <strain evidence="2 3">ZHW00191</strain>
    </source>
</reference>
<evidence type="ECO:0000313" key="2">
    <source>
        <dbReference type="EMBL" id="TQQ84777.1"/>
    </source>
</evidence>
<evidence type="ECO:0000256" key="1">
    <source>
        <dbReference type="SAM" id="MobiDB-lite"/>
    </source>
</evidence>
<dbReference type="RefSeq" id="WP_142535832.1">
    <property type="nucleotide sequence ID" value="NZ_SGJB01000007.1"/>
</dbReference>
<proteinExistence type="predicted"/>
<dbReference type="AlphaFoldDB" id="A0A544QVP9"/>
<accession>A0A544QVP9</accession>
<organism evidence="2 3">
    <name type="scientific">Peptacetobacter hominis</name>
    <dbReference type="NCBI Taxonomy" id="2743610"/>
    <lineage>
        <taxon>Bacteria</taxon>
        <taxon>Bacillati</taxon>
        <taxon>Bacillota</taxon>
        <taxon>Clostridia</taxon>
        <taxon>Peptostreptococcales</taxon>
        <taxon>Peptostreptococcaceae</taxon>
        <taxon>Peptacetobacter</taxon>
    </lineage>
</organism>
<comment type="caution">
    <text evidence="2">The sequence shown here is derived from an EMBL/GenBank/DDBJ whole genome shotgun (WGS) entry which is preliminary data.</text>
</comment>
<name>A0A544QVP9_9FIRM</name>
<gene>
    <name evidence="2" type="ORF">EXD82_05075</name>
</gene>
<keyword evidence="3" id="KW-1185">Reference proteome</keyword>
<feature type="region of interest" description="Disordered" evidence="1">
    <location>
        <begin position="123"/>
        <end position="165"/>
    </location>
</feature>
<dbReference type="OrthoDB" id="2066193at2"/>
<dbReference type="Proteomes" id="UP000317863">
    <property type="component" value="Unassembled WGS sequence"/>
</dbReference>
<dbReference type="EMBL" id="SGJB01000007">
    <property type="protein sequence ID" value="TQQ84777.1"/>
    <property type="molecule type" value="Genomic_DNA"/>
</dbReference>
<sequence length="259" mass="29958">MKQKLKELLLFMKPYAIEDRKILLKDDVFDEKIKNMSLEEIKNGLIALDEGGYIKIKIFLNDTVMVMEVLPKGLELMDCNFSEEEEEAEFILPWKRKDFKAPDNFTSNNTNQILNKDISATGTEVSSAEKNENNSTSEYSNIKRDCSSDKTSPADYNNKHTKNTGNNFSEKYDSSMDISSYYINRKTDYLDVKKMIFSDDRISEDDQKTLLSLIVLIETMTENNVPLPKGAFSKYEDVITKYKWISDVIGRVLVNMYFI</sequence>
<protein>
    <submittedName>
        <fullName evidence="2">Uncharacterized protein</fullName>
    </submittedName>
</protein>